<evidence type="ECO:0000256" key="3">
    <source>
        <dbReference type="ARBA" id="ARBA00023186"/>
    </source>
</evidence>
<sequence>MSSSLFQPVRPVTDDEISGEEKRRRVARLVEDLKKDFIEVNYLPWERNAAMEQLKVFGRNPENADPIFTRDGIEILTHHSFHSTSPTTSKAALQCLANALLARPETRQMFVNLGYSEKAVKRLKNPKKDDEFLMSRILFLTSYNTTQSFITLIEKNHLADYVNDNIERHLKRVSKSKGQPSTQDDASLSETLKLLFNITHFCPTKLKDFAKSISYIMKILSSRTPPSPPLQPPVNYLINALMNLDMEEKKGYKKAELKTCIAKLIDILDLAIGSYDESQLGATVVPLVTLLKRAAKISSSELQTFMKQRLLPLPENGRSKSSHSDTLPDRLIDFMANPVSPQLYDAISGLFFELLDNNADNLIREFGFGISSGFMMTRNMQTKSANRSSTSSKSSQDTQKSSYFARPVSGAEKALPVIPRAEKVMLLFDKLQVSEIKANDPRMRAATKSLVVELDSEDDS</sequence>
<feature type="region of interest" description="Disordered" evidence="4">
    <location>
        <begin position="381"/>
        <end position="405"/>
    </location>
</feature>
<dbReference type="GO" id="GO:0007186">
    <property type="term" value="P:G protein-coupled receptor signaling pathway"/>
    <property type="evidence" value="ECO:0007669"/>
    <property type="project" value="TreeGrafter"/>
</dbReference>
<gene>
    <name evidence="5" type="ORF">M501DRAFT_1014899</name>
</gene>
<evidence type="ECO:0000313" key="6">
    <source>
        <dbReference type="Proteomes" id="UP000799429"/>
    </source>
</evidence>
<dbReference type="PANTHER" id="PTHR12425">
    <property type="entry name" value="SYNEMBRYN"/>
    <property type="match status" value="1"/>
</dbReference>
<dbReference type="Proteomes" id="UP000799429">
    <property type="component" value="Unassembled WGS sequence"/>
</dbReference>
<dbReference type="GO" id="GO:0005085">
    <property type="term" value="F:guanyl-nucleotide exchange factor activity"/>
    <property type="evidence" value="ECO:0007669"/>
    <property type="project" value="UniProtKB-KW"/>
</dbReference>
<keyword evidence="6" id="KW-1185">Reference proteome</keyword>
<protein>
    <recommendedName>
        <fullName evidence="7">Synembryn-A</fullName>
    </recommendedName>
</protein>
<dbReference type="PANTHER" id="PTHR12425:SF5">
    <property type="entry name" value="SYNEMBRYN"/>
    <property type="match status" value="1"/>
</dbReference>
<dbReference type="GO" id="GO:0001965">
    <property type="term" value="F:G-protein alpha-subunit binding"/>
    <property type="evidence" value="ECO:0007669"/>
    <property type="project" value="TreeGrafter"/>
</dbReference>
<keyword evidence="2" id="KW-0344">Guanine-nucleotide releasing factor</keyword>
<keyword evidence="3" id="KW-0143">Chaperone</keyword>
<name>A0A9P4SFL6_9PEZI</name>
<dbReference type="EMBL" id="MU006092">
    <property type="protein sequence ID" value="KAF2840907.1"/>
    <property type="molecule type" value="Genomic_DNA"/>
</dbReference>
<dbReference type="Pfam" id="PF10165">
    <property type="entry name" value="Ric8"/>
    <property type="match status" value="1"/>
</dbReference>
<dbReference type="InterPro" id="IPR019318">
    <property type="entry name" value="Gua_nucleotide_exch_fac_Ric8"/>
</dbReference>
<evidence type="ECO:0000313" key="5">
    <source>
        <dbReference type="EMBL" id="KAF2840907.1"/>
    </source>
</evidence>
<reference evidence="5" key="1">
    <citation type="journal article" date="2020" name="Stud. Mycol.">
        <title>101 Dothideomycetes genomes: a test case for predicting lifestyles and emergence of pathogens.</title>
        <authorList>
            <person name="Haridas S."/>
            <person name="Albert R."/>
            <person name="Binder M."/>
            <person name="Bloem J."/>
            <person name="Labutti K."/>
            <person name="Salamov A."/>
            <person name="Andreopoulos B."/>
            <person name="Baker S."/>
            <person name="Barry K."/>
            <person name="Bills G."/>
            <person name="Bluhm B."/>
            <person name="Cannon C."/>
            <person name="Castanera R."/>
            <person name="Culley D."/>
            <person name="Daum C."/>
            <person name="Ezra D."/>
            <person name="Gonzalez J."/>
            <person name="Henrissat B."/>
            <person name="Kuo A."/>
            <person name="Liang C."/>
            <person name="Lipzen A."/>
            <person name="Lutzoni F."/>
            <person name="Magnuson J."/>
            <person name="Mondo S."/>
            <person name="Nolan M."/>
            <person name="Ohm R."/>
            <person name="Pangilinan J."/>
            <person name="Park H.-J."/>
            <person name="Ramirez L."/>
            <person name="Alfaro M."/>
            <person name="Sun H."/>
            <person name="Tritt A."/>
            <person name="Yoshinaga Y."/>
            <person name="Zwiers L.-H."/>
            <person name="Turgeon B."/>
            <person name="Goodwin S."/>
            <person name="Spatafora J."/>
            <person name="Crous P."/>
            <person name="Grigoriev I."/>
        </authorList>
    </citation>
    <scope>NUCLEOTIDE SEQUENCE</scope>
    <source>
        <strain evidence="5">CBS 101060</strain>
    </source>
</reference>
<evidence type="ECO:0008006" key="7">
    <source>
        <dbReference type="Google" id="ProtNLM"/>
    </source>
</evidence>
<dbReference type="GO" id="GO:0005737">
    <property type="term" value="C:cytoplasm"/>
    <property type="evidence" value="ECO:0007669"/>
    <property type="project" value="TreeGrafter"/>
</dbReference>
<feature type="compositionally biased region" description="Low complexity" evidence="4">
    <location>
        <begin position="381"/>
        <end position="402"/>
    </location>
</feature>
<dbReference type="AlphaFoldDB" id="A0A9P4SFL6"/>
<comment type="similarity">
    <text evidence="1">Belongs to the synembryn family.</text>
</comment>
<evidence type="ECO:0000256" key="2">
    <source>
        <dbReference type="ARBA" id="ARBA00022658"/>
    </source>
</evidence>
<accession>A0A9P4SFL6</accession>
<comment type="caution">
    <text evidence="5">The sequence shown here is derived from an EMBL/GenBank/DDBJ whole genome shotgun (WGS) entry which is preliminary data.</text>
</comment>
<dbReference type="Gene3D" id="1.25.10.10">
    <property type="entry name" value="Leucine-rich Repeat Variant"/>
    <property type="match status" value="1"/>
</dbReference>
<organism evidence="5 6">
    <name type="scientific">Patellaria atrata CBS 101060</name>
    <dbReference type="NCBI Taxonomy" id="1346257"/>
    <lineage>
        <taxon>Eukaryota</taxon>
        <taxon>Fungi</taxon>
        <taxon>Dikarya</taxon>
        <taxon>Ascomycota</taxon>
        <taxon>Pezizomycotina</taxon>
        <taxon>Dothideomycetes</taxon>
        <taxon>Dothideomycetes incertae sedis</taxon>
        <taxon>Patellariales</taxon>
        <taxon>Patellariaceae</taxon>
        <taxon>Patellaria</taxon>
    </lineage>
</organism>
<dbReference type="OrthoDB" id="5585685at2759"/>
<dbReference type="InterPro" id="IPR011989">
    <property type="entry name" value="ARM-like"/>
</dbReference>
<proteinExistence type="inferred from homology"/>
<dbReference type="SUPFAM" id="SSF48371">
    <property type="entry name" value="ARM repeat"/>
    <property type="match status" value="1"/>
</dbReference>
<evidence type="ECO:0000256" key="4">
    <source>
        <dbReference type="SAM" id="MobiDB-lite"/>
    </source>
</evidence>
<dbReference type="InterPro" id="IPR016024">
    <property type="entry name" value="ARM-type_fold"/>
</dbReference>
<evidence type="ECO:0000256" key="1">
    <source>
        <dbReference type="ARBA" id="ARBA00009049"/>
    </source>
</evidence>
<feature type="region of interest" description="Disordered" evidence="4">
    <location>
        <begin position="1"/>
        <end position="20"/>
    </location>
</feature>